<evidence type="ECO:0000256" key="3">
    <source>
        <dbReference type="RuleBase" id="RU000363"/>
    </source>
</evidence>
<dbReference type="InterPro" id="IPR002347">
    <property type="entry name" value="SDR_fam"/>
</dbReference>
<dbReference type="GO" id="GO:0016491">
    <property type="term" value="F:oxidoreductase activity"/>
    <property type="evidence" value="ECO:0007669"/>
    <property type="project" value="UniProtKB-KW"/>
</dbReference>
<dbReference type="EMBL" id="JAGEMK010000009">
    <property type="protein sequence ID" value="MBO1753007.1"/>
    <property type="molecule type" value="Genomic_DNA"/>
</dbReference>
<gene>
    <name evidence="4" type="ORF">J4G33_14435</name>
</gene>
<dbReference type="CDD" id="cd05233">
    <property type="entry name" value="SDR_c"/>
    <property type="match status" value="1"/>
</dbReference>
<evidence type="ECO:0000256" key="1">
    <source>
        <dbReference type="ARBA" id="ARBA00006484"/>
    </source>
</evidence>
<keyword evidence="2" id="KW-0560">Oxidoreductase</keyword>
<reference evidence="4" key="1">
    <citation type="submission" date="2021-03" db="EMBL/GenBank/DDBJ databases">
        <title>Actinotalea soli sp. nov., isolated from soil.</title>
        <authorList>
            <person name="Ping W."/>
            <person name="Zhang J."/>
        </authorList>
    </citation>
    <scope>NUCLEOTIDE SEQUENCE</scope>
    <source>
        <strain evidence="4">BY-33</strain>
    </source>
</reference>
<dbReference type="InterPro" id="IPR036291">
    <property type="entry name" value="NAD(P)-bd_dom_sf"/>
</dbReference>
<sequence length="288" mass="30203">MSPTTPDLRTAAPPLLDVPRTALVTGAGRGIGRGLALGLAAHGWSVALVGRTEDRLREVAAEIASRGESPTEPVVAVADLTDHAAVRAAVAQVEAAFDDLGGIGLLVNNAGVIEQREVGLVEDDLEDTWRVIEANVRGPLAVTRTVLPGMLARGGGRVVNINSGAGHREYATYTGYNISKGALARLTTGLDSQYRDSGIRAFDLAPGVVATDMTAAMPAHADRTEWTPIEASVELLLAIGAGDLDALSGRFMRAGADTVEGLVAHTYDVLVQDARRLRLVTWGQDDPM</sequence>
<dbReference type="Gene3D" id="3.40.50.720">
    <property type="entry name" value="NAD(P)-binding Rossmann-like Domain"/>
    <property type="match status" value="1"/>
</dbReference>
<protein>
    <submittedName>
        <fullName evidence="4">SDR family oxidoreductase</fullName>
    </submittedName>
</protein>
<evidence type="ECO:0000313" key="5">
    <source>
        <dbReference type="Proteomes" id="UP000664209"/>
    </source>
</evidence>
<dbReference type="SUPFAM" id="SSF51735">
    <property type="entry name" value="NAD(P)-binding Rossmann-fold domains"/>
    <property type="match status" value="1"/>
</dbReference>
<dbReference type="Pfam" id="PF00106">
    <property type="entry name" value="adh_short"/>
    <property type="match status" value="1"/>
</dbReference>
<evidence type="ECO:0000313" key="4">
    <source>
        <dbReference type="EMBL" id="MBO1753007.1"/>
    </source>
</evidence>
<dbReference type="PRINTS" id="PR00080">
    <property type="entry name" value="SDRFAMILY"/>
</dbReference>
<name>A0A939RSZ7_9CELL</name>
<dbReference type="PANTHER" id="PTHR44196">
    <property type="entry name" value="DEHYDROGENASE/REDUCTASE SDR FAMILY MEMBER 7B"/>
    <property type="match status" value="1"/>
</dbReference>
<dbReference type="GO" id="GO:0016020">
    <property type="term" value="C:membrane"/>
    <property type="evidence" value="ECO:0007669"/>
    <property type="project" value="TreeGrafter"/>
</dbReference>
<dbReference type="PANTHER" id="PTHR44196:SF1">
    <property type="entry name" value="DEHYDROGENASE_REDUCTASE SDR FAMILY MEMBER 7B"/>
    <property type="match status" value="1"/>
</dbReference>
<evidence type="ECO:0000256" key="2">
    <source>
        <dbReference type="ARBA" id="ARBA00023002"/>
    </source>
</evidence>
<organism evidence="4 5">
    <name type="scientific">Actinotalea soli</name>
    <dbReference type="NCBI Taxonomy" id="2819234"/>
    <lineage>
        <taxon>Bacteria</taxon>
        <taxon>Bacillati</taxon>
        <taxon>Actinomycetota</taxon>
        <taxon>Actinomycetes</taxon>
        <taxon>Micrococcales</taxon>
        <taxon>Cellulomonadaceae</taxon>
        <taxon>Actinotalea</taxon>
    </lineage>
</organism>
<accession>A0A939RSZ7</accession>
<comment type="similarity">
    <text evidence="1 3">Belongs to the short-chain dehydrogenases/reductases (SDR) family.</text>
</comment>
<dbReference type="Proteomes" id="UP000664209">
    <property type="component" value="Unassembled WGS sequence"/>
</dbReference>
<dbReference type="AlphaFoldDB" id="A0A939RSZ7"/>
<proteinExistence type="inferred from homology"/>
<keyword evidence="5" id="KW-1185">Reference proteome</keyword>
<dbReference type="RefSeq" id="WP_208056691.1">
    <property type="nucleotide sequence ID" value="NZ_JAGEMK010000009.1"/>
</dbReference>
<comment type="caution">
    <text evidence="4">The sequence shown here is derived from an EMBL/GenBank/DDBJ whole genome shotgun (WGS) entry which is preliminary data.</text>
</comment>
<dbReference type="PRINTS" id="PR00081">
    <property type="entry name" value="GDHRDH"/>
</dbReference>